<comment type="caution">
    <text evidence="4">The sequence shown here is derived from an EMBL/GenBank/DDBJ whole genome shotgun (WGS) entry which is preliminary data.</text>
</comment>
<dbReference type="Pfam" id="PF06386">
    <property type="entry name" value="GvpL_GvpF"/>
    <property type="match status" value="1"/>
</dbReference>
<evidence type="ECO:0000256" key="3">
    <source>
        <dbReference type="ARBA" id="ARBA00035643"/>
    </source>
</evidence>
<name>A0A4Y3R5P2_STRCI</name>
<comment type="similarity">
    <text evidence="3">Belongs to the gas vesicle GvpF/GvpL family.</text>
</comment>
<dbReference type="AlphaFoldDB" id="A0A4Y3R5P2"/>
<dbReference type="Proteomes" id="UP000319210">
    <property type="component" value="Unassembled WGS sequence"/>
</dbReference>
<keyword evidence="1" id="KW-0304">Gas vesicle</keyword>
<dbReference type="InterPro" id="IPR009430">
    <property type="entry name" value="GvpL/GvpF"/>
</dbReference>
<accession>A0A4Y3R5P2</accession>
<dbReference type="RefSeq" id="WP_141275510.1">
    <property type="nucleotide sequence ID" value="NZ_BJMM01000019.1"/>
</dbReference>
<evidence type="ECO:0000256" key="1">
    <source>
        <dbReference type="ARBA" id="ARBA00022987"/>
    </source>
</evidence>
<comment type="subcellular location">
    <subcellularLocation>
        <location evidence="2">Gas vesicle</location>
    </subcellularLocation>
</comment>
<dbReference type="PANTHER" id="PTHR36852">
    <property type="entry name" value="PROTEIN GVPL 2"/>
    <property type="match status" value="1"/>
</dbReference>
<proteinExistence type="inferred from homology"/>
<evidence type="ECO:0000313" key="4">
    <source>
        <dbReference type="EMBL" id="GEB51250.1"/>
    </source>
</evidence>
<evidence type="ECO:0000256" key="2">
    <source>
        <dbReference type="ARBA" id="ARBA00035108"/>
    </source>
</evidence>
<dbReference type="GO" id="GO:0031412">
    <property type="term" value="P:gas vesicle organization"/>
    <property type="evidence" value="ECO:0007669"/>
    <property type="project" value="InterPro"/>
</dbReference>
<dbReference type="GO" id="GO:0031411">
    <property type="term" value="C:gas vesicle"/>
    <property type="evidence" value="ECO:0007669"/>
    <property type="project" value="UniProtKB-SubCell"/>
</dbReference>
<gene>
    <name evidence="4" type="ORF">SCA03_38010</name>
</gene>
<sequence>MSTYVYGIAAAPGPPLPDGLTGVGDPPRPVRTVEREGLVALVSDAPPELRPKRRELLAHQRVLAEAGAHAQVLPLRFGSVSADDETAGGVLEERAEHFRERLAALEGKAEYNVKAAHHEEAVLHRVLADRPELRAATEANRAAGGGSHEEKLRLGEQMATAVQAQETADEALLRSVLEPYASEVSEGPRSTGWLANLSLLVGEESAAGLLDAVDELAELHPQLDLRVNGPLPPYSFVERTGATADPPVGHAAR</sequence>
<reference evidence="4 5" key="1">
    <citation type="submission" date="2019-06" db="EMBL/GenBank/DDBJ databases">
        <title>Whole genome shotgun sequence of Streptomyces cacaoi subsp. cacaoi NBRC 12748.</title>
        <authorList>
            <person name="Hosoyama A."/>
            <person name="Uohara A."/>
            <person name="Ohji S."/>
            <person name="Ichikawa N."/>
        </authorList>
    </citation>
    <scope>NUCLEOTIDE SEQUENCE [LARGE SCALE GENOMIC DNA]</scope>
    <source>
        <strain evidence="4 5">NBRC 12748</strain>
    </source>
</reference>
<dbReference type="EMBL" id="BJMM01000019">
    <property type="protein sequence ID" value="GEB51250.1"/>
    <property type="molecule type" value="Genomic_DNA"/>
</dbReference>
<dbReference type="PANTHER" id="PTHR36852:SF1">
    <property type="entry name" value="PROTEIN GVPL 2"/>
    <property type="match status" value="1"/>
</dbReference>
<dbReference type="OrthoDB" id="4864106at2"/>
<organism evidence="4 5">
    <name type="scientific">Streptomyces cacaoi</name>
    <dbReference type="NCBI Taxonomy" id="1898"/>
    <lineage>
        <taxon>Bacteria</taxon>
        <taxon>Bacillati</taxon>
        <taxon>Actinomycetota</taxon>
        <taxon>Actinomycetes</taxon>
        <taxon>Kitasatosporales</taxon>
        <taxon>Streptomycetaceae</taxon>
        <taxon>Streptomyces</taxon>
    </lineage>
</organism>
<evidence type="ECO:0000313" key="5">
    <source>
        <dbReference type="Proteomes" id="UP000319210"/>
    </source>
</evidence>
<keyword evidence="5" id="KW-1185">Reference proteome</keyword>
<protein>
    <submittedName>
        <fullName evidence="4">Gas vesicle protein</fullName>
    </submittedName>
</protein>